<organism evidence="2 3">
    <name type="scientific">Trifolium pratense</name>
    <name type="common">Red clover</name>
    <dbReference type="NCBI Taxonomy" id="57577"/>
    <lineage>
        <taxon>Eukaryota</taxon>
        <taxon>Viridiplantae</taxon>
        <taxon>Streptophyta</taxon>
        <taxon>Embryophyta</taxon>
        <taxon>Tracheophyta</taxon>
        <taxon>Spermatophyta</taxon>
        <taxon>Magnoliopsida</taxon>
        <taxon>eudicotyledons</taxon>
        <taxon>Gunneridae</taxon>
        <taxon>Pentapetalae</taxon>
        <taxon>rosids</taxon>
        <taxon>fabids</taxon>
        <taxon>Fabales</taxon>
        <taxon>Fabaceae</taxon>
        <taxon>Papilionoideae</taxon>
        <taxon>50 kb inversion clade</taxon>
        <taxon>NPAAA clade</taxon>
        <taxon>Hologalegina</taxon>
        <taxon>IRL clade</taxon>
        <taxon>Trifolieae</taxon>
        <taxon>Trifolium</taxon>
    </lineage>
</organism>
<dbReference type="Proteomes" id="UP000236291">
    <property type="component" value="Unassembled WGS sequence"/>
</dbReference>
<accession>A0A2K3KRD2</accession>
<feature type="non-terminal residue" evidence="2">
    <location>
        <position position="147"/>
    </location>
</feature>
<gene>
    <name evidence="2" type="ORF">L195_g056387</name>
</gene>
<feature type="region of interest" description="Disordered" evidence="1">
    <location>
        <begin position="34"/>
        <end position="76"/>
    </location>
</feature>
<reference evidence="2 3" key="2">
    <citation type="journal article" date="2017" name="Front. Plant Sci.">
        <title>Gene Classification and Mining of Molecular Markers Useful in Red Clover (Trifolium pratense) Breeding.</title>
        <authorList>
            <person name="Istvanek J."/>
            <person name="Dluhosova J."/>
            <person name="Dluhos P."/>
            <person name="Patkova L."/>
            <person name="Nedelnik J."/>
            <person name="Repkova J."/>
        </authorList>
    </citation>
    <scope>NUCLEOTIDE SEQUENCE [LARGE SCALE GENOMIC DNA]</scope>
    <source>
        <strain evidence="3">cv. Tatra</strain>
        <tissue evidence="2">Young leaves</tissue>
    </source>
</reference>
<feature type="non-terminal residue" evidence="2">
    <location>
        <position position="1"/>
    </location>
</feature>
<reference evidence="2 3" key="1">
    <citation type="journal article" date="2014" name="Am. J. Bot.">
        <title>Genome assembly and annotation for red clover (Trifolium pratense; Fabaceae).</title>
        <authorList>
            <person name="Istvanek J."/>
            <person name="Jaros M."/>
            <person name="Krenek A."/>
            <person name="Repkova J."/>
        </authorList>
    </citation>
    <scope>NUCLEOTIDE SEQUENCE [LARGE SCALE GENOMIC DNA]</scope>
    <source>
        <strain evidence="3">cv. Tatra</strain>
        <tissue evidence="2">Young leaves</tissue>
    </source>
</reference>
<dbReference type="EMBL" id="ASHM01106627">
    <property type="protein sequence ID" value="PNX68840.1"/>
    <property type="molecule type" value="Genomic_DNA"/>
</dbReference>
<sequence length="147" mass="16268">STRSKAKIESSKIIKDVVPVTTIQPSNLKSITAAEKKGKKRTAEKKKEIIRVSDAISPSGNKSEKGTSKRKRRDYKSRILLSMSDLVFQSNVDTSEKISETIEEEPQNPKLVSEVVETIISTVEVEPDIADKSPTIAEMVTKKSTHV</sequence>
<evidence type="ECO:0000313" key="3">
    <source>
        <dbReference type="Proteomes" id="UP000236291"/>
    </source>
</evidence>
<proteinExistence type="predicted"/>
<evidence type="ECO:0000256" key="1">
    <source>
        <dbReference type="SAM" id="MobiDB-lite"/>
    </source>
</evidence>
<name>A0A2K3KRD2_TRIPR</name>
<protein>
    <recommendedName>
        <fullName evidence="4">Envelope-like protein</fullName>
    </recommendedName>
</protein>
<comment type="caution">
    <text evidence="2">The sequence shown here is derived from an EMBL/GenBank/DDBJ whole genome shotgun (WGS) entry which is preliminary data.</text>
</comment>
<evidence type="ECO:0008006" key="4">
    <source>
        <dbReference type="Google" id="ProtNLM"/>
    </source>
</evidence>
<evidence type="ECO:0000313" key="2">
    <source>
        <dbReference type="EMBL" id="PNX68840.1"/>
    </source>
</evidence>
<dbReference type="AlphaFoldDB" id="A0A2K3KRD2"/>